<protein>
    <recommendedName>
        <fullName evidence="3">Caspase family p20 domain-containing protein</fullName>
    </recommendedName>
</protein>
<dbReference type="Pfam" id="PF00656">
    <property type="entry name" value="Peptidase_C14"/>
    <property type="match status" value="1"/>
</dbReference>
<dbReference type="PROSITE" id="PS50208">
    <property type="entry name" value="CASPASE_P20"/>
    <property type="match status" value="1"/>
</dbReference>
<proteinExistence type="inferred from homology"/>
<evidence type="ECO:0000256" key="2">
    <source>
        <dbReference type="SAM" id="MobiDB-lite"/>
    </source>
</evidence>
<dbReference type="Gene3D" id="3.40.50.1460">
    <property type="match status" value="1"/>
</dbReference>
<dbReference type="SUPFAM" id="SSF52129">
    <property type="entry name" value="Caspase-like"/>
    <property type="match status" value="1"/>
</dbReference>
<dbReference type="GO" id="GO:0043525">
    <property type="term" value="P:positive regulation of neuron apoptotic process"/>
    <property type="evidence" value="ECO:0007669"/>
    <property type="project" value="TreeGrafter"/>
</dbReference>
<dbReference type="OrthoDB" id="6114029at2759"/>
<feature type="compositionally biased region" description="Acidic residues" evidence="2">
    <location>
        <begin position="1"/>
        <end position="14"/>
    </location>
</feature>
<dbReference type="InterPro" id="IPR002398">
    <property type="entry name" value="Pept_C14"/>
</dbReference>
<reference evidence="4" key="1">
    <citation type="submission" date="2015-09" db="EMBL/GenBank/DDBJ databases">
        <title>De novo assembly of Pectinophora gossypiella (Pink Bollworm) gut transcriptome.</title>
        <authorList>
            <person name="Tassone E.E."/>
        </authorList>
    </citation>
    <scope>NUCLEOTIDE SEQUENCE</scope>
</reference>
<feature type="domain" description="Caspase family p20" evidence="3">
    <location>
        <begin position="111"/>
        <end position="184"/>
    </location>
</feature>
<evidence type="ECO:0000313" key="4">
    <source>
        <dbReference type="EMBL" id="JAT89148.1"/>
    </source>
</evidence>
<sequence length="184" mass="21985">MSDANNTEEFENLEMEPNTTRDLDHTELPIPKQQDKEAKDVIHRDGKLKNPPTYQLDEEPKEHEINTGEPSYVEDKDEEQKQEELESKQNDQTNTKVLNKYERTYRLDKFEKNALIVFNNERFDNFPPRRGTQVDVEAIYETFSKFGFEYHVYHDFTKEKLFEKLEEYSKKDFSDYGCIVIVIL</sequence>
<gene>
    <name evidence="4" type="ORF">g.11957</name>
</gene>
<organism evidence="4">
    <name type="scientific">Pectinophora gossypiella</name>
    <name type="common">Cotton pink bollworm</name>
    <name type="synonym">Depressaria gossypiella</name>
    <dbReference type="NCBI Taxonomy" id="13191"/>
    <lineage>
        <taxon>Eukaryota</taxon>
        <taxon>Metazoa</taxon>
        <taxon>Ecdysozoa</taxon>
        <taxon>Arthropoda</taxon>
        <taxon>Hexapoda</taxon>
        <taxon>Insecta</taxon>
        <taxon>Pterygota</taxon>
        <taxon>Neoptera</taxon>
        <taxon>Endopterygota</taxon>
        <taxon>Lepidoptera</taxon>
        <taxon>Glossata</taxon>
        <taxon>Ditrysia</taxon>
        <taxon>Gelechioidea</taxon>
        <taxon>Gelechiidae</taxon>
        <taxon>Apatetrinae</taxon>
        <taxon>Pectinophora</taxon>
    </lineage>
</organism>
<dbReference type="EMBL" id="GDQN01001906">
    <property type="protein sequence ID" value="JAT89148.1"/>
    <property type="molecule type" value="Transcribed_RNA"/>
</dbReference>
<dbReference type="AlphaFoldDB" id="A0A1E1WQ89"/>
<evidence type="ECO:0000259" key="3">
    <source>
        <dbReference type="PROSITE" id="PS50208"/>
    </source>
</evidence>
<dbReference type="PRINTS" id="PR00376">
    <property type="entry name" value="IL1BCENZYME"/>
</dbReference>
<evidence type="ECO:0000256" key="1">
    <source>
        <dbReference type="ARBA" id="ARBA00010134"/>
    </source>
</evidence>
<feature type="compositionally biased region" description="Basic and acidic residues" evidence="2">
    <location>
        <begin position="19"/>
        <end position="48"/>
    </location>
</feature>
<dbReference type="GO" id="GO:0004197">
    <property type="term" value="F:cysteine-type endopeptidase activity"/>
    <property type="evidence" value="ECO:0007669"/>
    <property type="project" value="InterPro"/>
</dbReference>
<accession>A0A1E1WQ89</accession>
<feature type="compositionally biased region" description="Basic and acidic residues" evidence="2">
    <location>
        <begin position="78"/>
        <end position="89"/>
    </location>
</feature>
<name>A0A1E1WQ89_PECGO</name>
<dbReference type="PANTHER" id="PTHR10454:SF210">
    <property type="entry name" value="CASPASE-2"/>
    <property type="match status" value="1"/>
</dbReference>
<dbReference type="InterPro" id="IPR015917">
    <property type="entry name" value="Pept_C14A"/>
</dbReference>
<dbReference type="InterPro" id="IPR001309">
    <property type="entry name" value="Pept_C14_p20"/>
</dbReference>
<feature type="non-terminal residue" evidence="4">
    <location>
        <position position="184"/>
    </location>
</feature>
<dbReference type="InterPro" id="IPR029030">
    <property type="entry name" value="Caspase-like_dom_sf"/>
</dbReference>
<dbReference type="GO" id="GO:0006915">
    <property type="term" value="P:apoptotic process"/>
    <property type="evidence" value="ECO:0007669"/>
    <property type="project" value="TreeGrafter"/>
</dbReference>
<dbReference type="InterPro" id="IPR011600">
    <property type="entry name" value="Pept_C14_caspase"/>
</dbReference>
<feature type="region of interest" description="Disordered" evidence="2">
    <location>
        <begin position="1"/>
        <end position="94"/>
    </location>
</feature>
<dbReference type="GO" id="GO:0005737">
    <property type="term" value="C:cytoplasm"/>
    <property type="evidence" value="ECO:0007669"/>
    <property type="project" value="TreeGrafter"/>
</dbReference>
<comment type="similarity">
    <text evidence="1">Belongs to the peptidase C14A family.</text>
</comment>
<dbReference type="PANTHER" id="PTHR10454">
    <property type="entry name" value="CASPASE"/>
    <property type="match status" value="1"/>
</dbReference>
<dbReference type="GO" id="GO:0006508">
    <property type="term" value="P:proteolysis"/>
    <property type="evidence" value="ECO:0007669"/>
    <property type="project" value="InterPro"/>
</dbReference>